<gene>
    <name evidence="2" type="ORF">MNBD_GAMMA01-498</name>
</gene>
<organism evidence="2">
    <name type="scientific">hydrothermal vent metagenome</name>
    <dbReference type="NCBI Taxonomy" id="652676"/>
    <lineage>
        <taxon>unclassified sequences</taxon>
        <taxon>metagenomes</taxon>
        <taxon>ecological metagenomes</taxon>
    </lineage>
</organism>
<name>A0A3B0UZY4_9ZZZZ</name>
<evidence type="ECO:0000256" key="1">
    <source>
        <dbReference type="SAM" id="Coils"/>
    </source>
</evidence>
<reference evidence="2" key="1">
    <citation type="submission" date="2018-06" db="EMBL/GenBank/DDBJ databases">
        <authorList>
            <person name="Zhirakovskaya E."/>
        </authorList>
    </citation>
    <scope>NUCLEOTIDE SEQUENCE</scope>
</reference>
<keyword evidence="1" id="KW-0175">Coiled coil</keyword>
<evidence type="ECO:0000313" key="2">
    <source>
        <dbReference type="EMBL" id="VAW34190.1"/>
    </source>
</evidence>
<accession>A0A3B0UZY4</accession>
<proteinExistence type="predicted"/>
<feature type="coiled-coil region" evidence="1">
    <location>
        <begin position="14"/>
        <end position="48"/>
    </location>
</feature>
<sequence>MKPLADVTEAISIKLKSEKSLALVEQKVKELAEKINAGETTLAEVAAELATDVVEAVDVTRVGSKQPFNLVKNVFTLKFDAQNPKATYVESAANAFAIVELKSVVAADVSAISDSEKDNIASQIERTTANSELINVTADLRNNASIKINEKVFEDSNQ</sequence>
<evidence type="ECO:0008006" key="3">
    <source>
        <dbReference type="Google" id="ProtNLM"/>
    </source>
</evidence>
<dbReference type="EMBL" id="UOEW01000065">
    <property type="protein sequence ID" value="VAW34190.1"/>
    <property type="molecule type" value="Genomic_DNA"/>
</dbReference>
<dbReference type="AlphaFoldDB" id="A0A3B0UZY4"/>
<protein>
    <recommendedName>
        <fullName evidence="3">Peptidylprolyl isomerase</fullName>
    </recommendedName>
</protein>